<dbReference type="AlphaFoldDB" id="A0A5C6VWX1"/>
<evidence type="ECO:0000313" key="1">
    <source>
        <dbReference type="EMBL" id="TXC89958.1"/>
    </source>
</evidence>
<evidence type="ECO:0008006" key="3">
    <source>
        <dbReference type="Google" id="ProtNLM"/>
    </source>
</evidence>
<accession>A0A5C6VWX1</accession>
<protein>
    <recommendedName>
        <fullName evidence="3">LysM domain-containing protein</fullName>
    </recommendedName>
</protein>
<keyword evidence="2" id="KW-1185">Reference proteome</keyword>
<gene>
    <name evidence="1" type="ORF">FS935_12890</name>
</gene>
<organism evidence="1 2">
    <name type="scientific">Metabacillus litoralis</name>
    <dbReference type="NCBI Taxonomy" id="152268"/>
    <lineage>
        <taxon>Bacteria</taxon>
        <taxon>Bacillati</taxon>
        <taxon>Bacillota</taxon>
        <taxon>Bacilli</taxon>
        <taxon>Bacillales</taxon>
        <taxon>Bacillaceae</taxon>
        <taxon>Metabacillus</taxon>
    </lineage>
</organism>
<reference evidence="1 2" key="1">
    <citation type="journal article" date="2005" name="Int. J. Syst. Evol. Microbiol.">
        <title>Bacillus litoralis sp. nov., isolated from a tidal flat of the Yellow Sea in Korea.</title>
        <authorList>
            <person name="Yoon J.H."/>
            <person name="Oh T.K."/>
        </authorList>
    </citation>
    <scope>NUCLEOTIDE SEQUENCE [LARGE SCALE GENOMIC DNA]</scope>
    <source>
        <strain evidence="1 2">SW-211</strain>
    </source>
</reference>
<dbReference type="RefSeq" id="WP_146949029.1">
    <property type="nucleotide sequence ID" value="NZ_VOQF01000007.1"/>
</dbReference>
<comment type="caution">
    <text evidence="1">The sequence shown here is derived from an EMBL/GenBank/DDBJ whole genome shotgun (WGS) entry which is preliminary data.</text>
</comment>
<evidence type="ECO:0000313" key="2">
    <source>
        <dbReference type="Proteomes" id="UP000321363"/>
    </source>
</evidence>
<dbReference type="EMBL" id="VOQF01000007">
    <property type="protein sequence ID" value="TXC89958.1"/>
    <property type="molecule type" value="Genomic_DNA"/>
</dbReference>
<name>A0A5C6VWX1_9BACI</name>
<dbReference type="Proteomes" id="UP000321363">
    <property type="component" value="Unassembled WGS sequence"/>
</dbReference>
<sequence length="113" mass="12846">MKRLSLLLIGLFLCYIIYYDFQIGTLPAVSQAASDNKTIPVVNPTSTSTTTKIDYFEQKVQQGDTVLTIIEKYHNMLPASIEQISKDFEELNSDTKANSIITGKIYRFPNYKQ</sequence>
<dbReference type="OrthoDB" id="2691912at2"/>
<proteinExistence type="predicted"/>